<evidence type="ECO:0000256" key="3">
    <source>
        <dbReference type="ARBA" id="ARBA00004123"/>
    </source>
</evidence>
<dbReference type="Proteomes" id="UP000285301">
    <property type="component" value="Unassembled WGS sequence"/>
</dbReference>
<name>A0A3S3PJL9_9ACAR</name>
<dbReference type="EMBL" id="NCKU01006527">
    <property type="protein sequence ID" value="RWS03409.1"/>
    <property type="molecule type" value="Genomic_DNA"/>
</dbReference>
<keyword evidence="4" id="KW-0540">Nuclease</keyword>
<evidence type="ECO:0000256" key="10">
    <source>
        <dbReference type="ARBA" id="ARBA00023242"/>
    </source>
</evidence>
<dbReference type="SUPFAM" id="SSF56219">
    <property type="entry name" value="DNase I-like"/>
    <property type="match status" value="1"/>
</dbReference>
<dbReference type="PANTHER" id="PTHR15822:SF4">
    <property type="entry name" value="TYROSYL-DNA PHOSPHODIESTERASE 2"/>
    <property type="match status" value="1"/>
</dbReference>
<evidence type="ECO:0000313" key="13">
    <source>
        <dbReference type="EMBL" id="RWS03268.1"/>
    </source>
</evidence>
<dbReference type="InterPro" id="IPR036691">
    <property type="entry name" value="Endo/exonu/phosph_ase_sf"/>
</dbReference>
<evidence type="ECO:0000256" key="8">
    <source>
        <dbReference type="ARBA" id="ARBA00022842"/>
    </source>
</evidence>
<sequence>MSAKNERKAIENEASANSDSDDSNEELDGEKCQKLVEQFVEMTNTDEALAQFFLQERRWDLNHSLNDYFASISKHSKSREIATVTLSDHSDDDVVELQPIGGLPSGILDVWEATGKRKECQYTWDMMRNDNLDWRGGPKGAPRCRFDRIFFRPSNPIKLTCDYFGLIGIERLKPHVCFPSDHWGLLAHFKK</sequence>
<dbReference type="GO" id="GO:0016605">
    <property type="term" value="C:PML body"/>
    <property type="evidence" value="ECO:0007669"/>
    <property type="project" value="TreeGrafter"/>
</dbReference>
<evidence type="ECO:0000313" key="12">
    <source>
        <dbReference type="EMBL" id="RWS02559.1"/>
    </source>
</evidence>
<evidence type="ECO:0000313" key="14">
    <source>
        <dbReference type="EMBL" id="RWS03409.1"/>
    </source>
</evidence>
<organism evidence="12 15">
    <name type="scientific">Dinothrombium tinctorium</name>
    <dbReference type="NCBI Taxonomy" id="1965070"/>
    <lineage>
        <taxon>Eukaryota</taxon>
        <taxon>Metazoa</taxon>
        <taxon>Ecdysozoa</taxon>
        <taxon>Arthropoda</taxon>
        <taxon>Chelicerata</taxon>
        <taxon>Arachnida</taxon>
        <taxon>Acari</taxon>
        <taxon>Acariformes</taxon>
        <taxon>Trombidiformes</taxon>
        <taxon>Prostigmata</taxon>
        <taxon>Anystina</taxon>
        <taxon>Parasitengona</taxon>
        <taxon>Trombidioidea</taxon>
        <taxon>Trombidiidae</taxon>
        <taxon>Dinothrombium</taxon>
    </lineage>
</organism>
<keyword evidence="15" id="KW-1185">Reference proteome</keyword>
<reference evidence="12 15" key="1">
    <citation type="journal article" date="2018" name="Gigascience">
        <title>Genomes of trombidid mites reveal novel predicted allergens and laterally-transferred genes associated with secondary metabolism.</title>
        <authorList>
            <person name="Dong X."/>
            <person name="Chaisiri K."/>
            <person name="Xia D."/>
            <person name="Armstrong S.D."/>
            <person name="Fang Y."/>
            <person name="Donnelly M.J."/>
            <person name="Kadowaki T."/>
            <person name="McGarry J.W."/>
            <person name="Darby A.C."/>
            <person name="Makepeace B.L."/>
        </authorList>
    </citation>
    <scope>NUCLEOTIDE SEQUENCE [LARGE SCALE GENOMIC DNA]</scope>
    <source>
        <strain evidence="12">UoL-WK</strain>
    </source>
</reference>
<dbReference type="InterPro" id="IPR051547">
    <property type="entry name" value="TDP2-like"/>
</dbReference>
<dbReference type="EMBL" id="NCKU01006668">
    <property type="protein sequence ID" value="RWS03268.1"/>
    <property type="molecule type" value="Genomic_DNA"/>
</dbReference>
<dbReference type="SUPFAM" id="SSF46934">
    <property type="entry name" value="UBA-like"/>
    <property type="match status" value="1"/>
</dbReference>
<evidence type="ECO:0000313" key="15">
    <source>
        <dbReference type="Proteomes" id="UP000285301"/>
    </source>
</evidence>
<evidence type="ECO:0000256" key="6">
    <source>
        <dbReference type="ARBA" id="ARBA00022763"/>
    </source>
</evidence>
<dbReference type="OrthoDB" id="9975959at2759"/>
<comment type="caution">
    <text evidence="12">The sequence shown here is derived from an EMBL/GenBank/DDBJ whole genome shotgun (WGS) entry which is preliminary data.</text>
</comment>
<comment type="cofactor">
    <cofactor evidence="1">
        <name>Mn(2+)</name>
        <dbReference type="ChEBI" id="CHEBI:29035"/>
    </cofactor>
</comment>
<dbReference type="Gene3D" id="3.60.10.10">
    <property type="entry name" value="Endonuclease/exonuclease/phosphatase"/>
    <property type="match status" value="1"/>
</dbReference>
<proteinExistence type="predicted"/>
<evidence type="ECO:0000256" key="11">
    <source>
        <dbReference type="SAM" id="MobiDB-lite"/>
    </source>
</evidence>
<evidence type="ECO:0000256" key="9">
    <source>
        <dbReference type="ARBA" id="ARBA00023204"/>
    </source>
</evidence>
<comment type="cofactor">
    <cofactor evidence="2">
        <name>Mg(2+)</name>
        <dbReference type="ChEBI" id="CHEBI:18420"/>
    </cofactor>
</comment>
<evidence type="ECO:0000256" key="2">
    <source>
        <dbReference type="ARBA" id="ARBA00001946"/>
    </source>
</evidence>
<keyword evidence="8" id="KW-0460">Magnesium</keyword>
<reference evidence="12" key="2">
    <citation type="submission" date="2018-11" db="EMBL/GenBank/DDBJ databases">
        <title>Trombidioid mite genomics.</title>
        <authorList>
            <person name="Dong X."/>
        </authorList>
    </citation>
    <scope>NUCLEOTIDE SEQUENCE</scope>
    <source>
        <strain evidence="12">UoL-WK</strain>
    </source>
</reference>
<gene>
    <name evidence="14" type="ORF">B4U79_01820</name>
    <name evidence="13" type="ORF">B4U79_11837</name>
    <name evidence="12" type="ORF">B4U79_14135</name>
</gene>
<dbReference type="GO" id="GO:0005737">
    <property type="term" value="C:cytoplasm"/>
    <property type="evidence" value="ECO:0007669"/>
    <property type="project" value="TreeGrafter"/>
</dbReference>
<keyword evidence="10" id="KW-0539">Nucleus</keyword>
<dbReference type="AlphaFoldDB" id="A0A3S3PJL9"/>
<keyword evidence="5" id="KW-0479">Metal-binding</keyword>
<keyword evidence="6" id="KW-0227">DNA damage</keyword>
<evidence type="ECO:0000256" key="1">
    <source>
        <dbReference type="ARBA" id="ARBA00001936"/>
    </source>
</evidence>
<dbReference type="InterPro" id="IPR009060">
    <property type="entry name" value="UBA-like_sf"/>
</dbReference>
<feature type="compositionally biased region" description="Acidic residues" evidence="11">
    <location>
        <begin position="19"/>
        <end position="28"/>
    </location>
</feature>
<dbReference type="GO" id="GO:0070260">
    <property type="term" value="F:5'-tyrosyl-DNA phosphodiesterase activity"/>
    <property type="evidence" value="ECO:0007669"/>
    <property type="project" value="TreeGrafter"/>
</dbReference>
<dbReference type="CDD" id="cd14672">
    <property type="entry name" value="UBA_ceTYDP2_like"/>
    <property type="match status" value="1"/>
</dbReference>
<dbReference type="STRING" id="1965070.A0A3S3PJL9"/>
<dbReference type="GO" id="GO:0046872">
    <property type="term" value="F:metal ion binding"/>
    <property type="evidence" value="ECO:0007669"/>
    <property type="project" value="UniProtKB-KW"/>
</dbReference>
<evidence type="ECO:0000256" key="5">
    <source>
        <dbReference type="ARBA" id="ARBA00022723"/>
    </source>
</evidence>
<dbReference type="Pfam" id="PF14555">
    <property type="entry name" value="UBA_4"/>
    <property type="match status" value="1"/>
</dbReference>
<dbReference type="EMBL" id="NCKU01007550">
    <property type="protein sequence ID" value="RWS02559.1"/>
    <property type="molecule type" value="Genomic_DNA"/>
</dbReference>
<feature type="region of interest" description="Disordered" evidence="11">
    <location>
        <begin position="1"/>
        <end position="29"/>
    </location>
</feature>
<comment type="subcellular location">
    <subcellularLocation>
        <location evidence="3">Nucleus</location>
    </subcellularLocation>
</comment>
<keyword evidence="9" id="KW-0234">DNA repair</keyword>
<keyword evidence="7" id="KW-0378">Hydrolase</keyword>
<dbReference type="GO" id="GO:0003697">
    <property type="term" value="F:single-stranded DNA binding"/>
    <property type="evidence" value="ECO:0007669"/>
    <property type="project" value="TreeGrafter"/>
</dbReference>
<dbReference type="PANTHER" id="PTHR15822">
    <property type="entry name" value="TRAF AND TNF RECEPTOR-ASSOCIATED PROTEIN"/>
    <property type="match status" value="1"/>
</dbReference>
<evidence type="ECO:0000256" key="7">
    <source>
        <dbReference type="ARBA" id="ARBA00022801"/>
    </source>
</evidence>
<evidence type="ECO:0000256" key="4">
    <source>
        <dbReference type="ARBA" id="ARBA00022722"/>
    </source>
</evidence>
<dbReference type="GO" id="GO:0004518">
    <property type="term" value="F:nuclease activity"/>
    <property type="evidence" value="ECO:0007669"/>
    <property type="project" value="UniProtKB-KW"/>
</dbReference>
<dbReference type="GO" id="GO:0006302">
    <property type="term" value="P:double-strand break repair"/>
    <property type="evidence" value="ECO:0007669"/>
    <property type="project" value="TreeGrafter"/>
</dbReference>
<feature type="compositionally biased region" description="Basic and acidic residues" evidence="11">
    <location>
        <begin position="1"/>
        <end position="11"/>
    </location>
</feature>
<accession>A0A3S3PJL9</accession>
<protein>
    <submittedName>
        <fullName evidence="12">Tyrosyl-DNA phosphodiesterase 2-like protein</fullName>
    </submittedName>
</protein>